<proteinExistence type="predicted"/>
<evidence type="ECO:0000313" key="2">
    <source>
        <dbReference type="Proteomes" id="UP000061432"/>
    </source>
</evidence>
<reference evidence="2" key="2">
    <citation type="submission" date="2015-01" db="EMBL/GenBank/DDBJ databases">
        <title>Complete genome sequence of Methylobacterium aquaticum strain 22A.</title>
        <authorList>
            <person name="Tani A."/>
            <person name="Ogura Y."/>
            <person name="Hayashi T."/>
        </authorList>
    </citation>
    <scope>NUCLEOTIDE SEQUENCE [LARGE SCALE GENOMIC DNA]</scope>
    <source>
        <strain evidence="2">MA-22A</strain>
    </source>
</reference>
<dbReference type="EMBL" id="AP014704">
    <property type="protein sequence ID" value="BAQ48141.1"/>
    <property type="molecule type" value="Genomic_DNA"/>
</dbReference>
<evidence type="ECO:0000313" key="1">
    <source>
        <dbReference type="EMBL" id="BAQ48141.1"/>
    </source>
</evidence>
<gene>
    <name evidence="1" type="ORF">Maq22A_c26365</name>
</gene>
<dbReference type="STRING" id="270351.Maq22A_c26365"/>
<dbReference type="OrthoDB" id="8266207at2"/>
<protein>
    <submittedName>
        <fullName evidence="1">Uncharacterized protein</fullName>
    </submittedName>
</protein>
<dbReference type="PATRIC" id="fig|270351.10.peg.5059"/>
<reference evidence="1 2" key="1">
    <citation type="journal article" date="2015" name="Genome Announc.">
        <title>Complete Genome Sequence of Methylobacterium aquaticum Strain 22A, Isolated from Racomitrium japonicum Moss.</title>
        <authorList>
            <person name="Tani A."/>
            <person name="Ogura Y."/>
            <person name="Hayashi T."/>
            <person name="Kimbara K."/>
        </authorList>
    </citation>
    <scope>NUCLEOTIDE SEQUENCE [LARGE SCALE GENOMIC DNA]</scope>
    <source>
        <strain evidence="1 2">MA-22A</strain>
    </source>
</reference>
<dbReference type="KEGG" id="maqu:Maq22A_c26365"/>
<accession>A0A0C6F5W3</accession>
<name>A0A0C6F5W3_9HYPH</name>
<dbReference type="Proteomes" id="UP000061432">
    <property type="component" value="Chromosome"/>
</dbReference>
<sequence length="198" mass="22640">MTQFSGDMREFARTTRLTLSDWRSPDEFEAILEDVRGRVIPYVLFKNPAWGFWRDAWTLGQFSTLSGADRLQLTTPSEQYPDGRVKVGSTILDVEVTEAMMPGRKRANEYAPDAPQARYDPVEDWDRRLDELPIALDRAIGKKLARLYGQKPTLLVYLNIGAYGDYREEEARSSIATIKERHAGSFQALHVLWGNKLV</sequence>
<dbReference type="RefSeq" id="WP_060848944.1">
    <property type="nucleotide sequence ID" value="NZ_AP014704.1"/>
</dbReference>
<dbReference type="AlphaFoldDB" id="A0A0C6F5W3"/>
<organism evidence="1 2">
    <name type="scientific">Methylobacterium aquaticum</name>
    <dbReference type="NCBI Taxonomy" id="270351"/>
    <lineage>
        <taxon>Bacteria</taxon>
        <taxon>Pseudomonadati</taxon>
        <taxon>Pseudomonadota</taxon>
        <taxon>Alphaproteobacteria</taxon>
        <taxon>Hyphomicrobiales</taxon>
        <taxon>Methylobacteriaceae</taxon>
        <taxon>Methylobacterium</taxon>
    </lineage>
</organism>